<gene>
    <name evidence="2" type="ORF">PEVE_00040334</name>
</gene>
<dbReference type="Proteomes" id="UP001159427">
    <property type="component" value="Unassembled WGS sequence"/>
</dbReference>
<proteinExistence type="predicted"/>
<dbReference type="InterPro" id="IPR019080">
    <property type="entry name" value="YqaJ_viral_recombinase"/>
</dbReference>
<dbReference type="Pfam" id="PF09588">
    <property type="entry name" value="YqaJ"/>
    <property type="match status" value="1"/>
</dbReference>
<keyword evidence="3" id="KW-1185">Reference proteome</keyword>
<evidence type="ECO:0000313" key="2">
    <source>
        <dbReference type="EMBL" id="CAH3041552.1"/>
    </source>
</evidence>
<dbReference type="InterPro" id="IPR011335">
    <property type="entry name" value="Restrct_endonuc-II-like"/>
</dbReference>
<protein>
    <recommendedName>
        <fullName evidence="1">YqaJ viral recombinase domain-containing protein</fullName>
    </recommendedName>
</protein>
<sequence length="364" mass="41450">MVAQRWSVPRARQIEPQCVDSVLVKKPQEGANYNKFIKSTLYSPARQYPLLGPEEKNKLKSLNPEPLLVGLLSENPLSLGSIQTHFGNLPKGSALSYQQRLTEQYIINDYGQTNFPDLPLSGAGDRFVNSLSTCLESTKLAKLQTLTVTLDMARDLEHKTREQSESGLWHSLRQKRITASKFGIVAKRVSNFETLVQQLQPSRYVQTAAMKRGIEMEGRAAFIYASKEKKGMANVYPCGLVINPKCPWLGSSPDRRVYDIEAVQNGSSDPFGLFESKVVQEGVTSFDAVSYLKRDPVTNELRLKENHIYYLQVQCQLGTTGLDWCDFFCYINDDLFFCQRIKFDPVVFQQSKDRVDNFYFNYFL</sequence>
<dbReference type="SUPFAM" id="SSF52980">
    <property type="entry name" value="Restriction endonuclease-like"/>
    <property type="match status" value="1"/>
</dbReference>
<accession>A0ABN8N3D3</accession>
<reference evidence="2 3" key="1">
    <citation type="submission" date="2022-05" db="EMBL/GenBank/DDBJ databases">
        <authorList>
            <consortium name="Genoscope - CEA"/>
            <person name="William W."/>
        </authorList>
    </citation>
    <scope>NUCLEOTIDE SEQUENCE [LARGE SCALE GENOMIC DNA]</scope>
</reference>
<dbReference type="EMBL" id="CALNXI010000732">
    <property type="protein sequence ID" value="CAH3041552.1"/>
    <property type="molecule type" value="Genomic_DNA"/>
</dbReference>
<dbReference type="PANTHER" id="PTHR46609:SF7">
    <property type="match status" value="1"/>
</dbReference>
<evidence type="ECO:0000259" key="1">
    <source>
        <dbReference type="Pfam" id="PF09588"/>
    </source>
</evidence>
<evidence type="ECO:0000313" key="3">
    <source>
        <dbReference type="Proteomes" id="UP001159427"/>
    </source>
</evidence>
<organism evidence="2 3">
    <name type="scientific">Porites evermanni</name>
    <dbReference type="NCBI Taxonomy" id="104178"/>
    <lineage>
        <taxon>Eukaryota</taxon>
        <taxon>Metazoa</taxon>
        <taxon>Cnidaria</taxon>
        <taxon>Anthozoa</taxon>
        <taxon>Hexacorallia</taxon>
        <taxon>Scleractinia</taxon>
        <taxon>Fungiina</taxon>
        <taxon>Poritidae</taxon>
        <taxon>Porites</taxon>
    </lineage>
</organism>
<dbReference type="PANTHER" id="PTHR46609">
    <property type="entry name" value="EXONUCLEASE, PHAGE-TYPE/RECB, C-TERMINAL DOMAIN-CONTAINING PROTEIN"/>
    <property type="match status" value="1"/>
</dbReference>
<comment type="caution">
    <text evidence="2">The sequence shown here is derived from an EMBL/GenBank/DDBJ whole genome shotgun (WGS) entry which is preliminary data.</text>
</comment>
<dbReference type="CDD" id="cd22343">
    <property type="entry name" value="PDDEXK_lambda_exonuclease-like"/>
    <property type="match status" value="1"/>
</dbReference>
<dbReference type="InterPro" id="IPR051703">
    <property type="entry name" value="NF-kappa-B_Signaling_Reg"/>
</dbReference>
<feature type="domain" description="YqaJ viral recombinase" evidence="1">
    <location>
        <begin position="169"/>
        <end position="322"/>
    </location>
</feature>
<dbReference type="InterPro" id="IPR011604">
    <property type="entry name" value="PDDEXK-like_dom_sf"/>
</dbReference>
<dbReference type="Gene3D" id="3.90.320.10">
    <property type="match status" value="1"/>
</dbReference>
<name>A0ABN8N3D3_9CNID</name>